<dbReference type="Proteomes" id="UP000482800">
    <property type="component" value="Unassembled WGS sequence"/>
</dbReference>
<reference evidence="3 4" key="2">
    <citation type="submission" date="2020-03" db="EMBL/GenBank/DDBJ databases">
        <authorList>
            <person name="Ichikawa N."/>
            <person name="Kimura A."/>
            <person name="Kitahashi Y."/>
            <person name="Uohara A."/>
        </authorList>
    </citation>
    <scope>NUCLEOTIDE SEQUENCE [LARGE SCALE GENOMIC DNA]</scope>
    <source>
        <strain evidence="3 4">NBRC 108639</strain>
    </source>
</reference>
<dbReference type="Gene3D" id="3.40.50.1820">
    <property type="entry name" value="alpha/beta hydrolase"/>
    <property type="match status" value="1"/>
</dbReference>
<name>A0A6V8K892_9ACTN</name>
<accession>A0A6V8K892</accession>
<evidence type="ECO:0000256" key="1">
    <source>
        <dbReference type="ARBA" id="ARBA00007169"/>
    </source>
</evidence>
<dbReference type="SUPFAM" id="SSF53474">
    <property type="entry name" value="alpha/beta-Hydrolases"/>
    <property type="match status" value="1"/>
</dbReference>
<keyword evidence="4" id="KW-1185">Reference proteome</keyword>
<dbReference type="RefSeq" id="WP_173060590.1">
    <property type="nucleotide sequence ID" value="NZ_BAABGO010000023.1"/>
</dbReference>
<protein>
    <submittedName>
        <fullName evidence="3">Thioesterase</fullName>
    </submittedName>
</protein>
<dbReference type="AlphaFoldDB" id="A0A6V8K892"/>
<comment type="similarity">
    <text evidence="1">Belongs to the thioesterase family.</text>
</comment>
<dbReference type="InterPro" id="IPR012223">
    <property type="entry name" value="TEII"/>
</dbReference>
<dbReference type="PANTHER" id="PTHR11487:SF0">
    <property type="entry name" value="S-ACYL FATTY ACID SYNTHASE THIOESTERASE, MEDIUM CHAIN"/>
    <property type="match status" value="1"/>
</dbReference>
<gene>
    <name evidence="3" type="ORF">Phou_056030</name>
</gene>
<feature type="domain" description="Thioesterase" evidence="2">
    <location>
        <begin position="28"/>
        <end position="248"/>
    </location>
</feature>
<comment type="caution">
    <text evidence="3">The sequence shown here is derived from an EMBL/GenBank/DDBJ whole genome shotgun (WGS) entry which is preliminary data.</text>
</comment>
<evidence type="ECO:0000313" key="4">
    <source>
        <dbReference type="Proteomes" id="UP000482800"/>
    </source>
</evidence>
<evidence type="ECO:0000313" key="3">
    <source>
        <dbReference type="EMBL" id="GFJ81423.1"/>
    </source>
</evidence>
<organism evidence="3 4">
    <name type="scientific">Phytohabitans houttuyneae</name>
    <dbReference type="NCBI Taxonomy" id="1076126"/>
    <lineage>
        <taxon>Bacteria</taxon>
        <taxon>Bacillati</taxon>
        <taxon>Actinomycetota</taxon>
        <taxon>Actinomycetes</taxon>
        <taxon>Micromonosporales</taxon>
        <taxon>Micromonosporaceae</taxon>
    </lineage>
</organism>
<reference evidence="3 4" key="1">
    <citation type="submission" date="2020-03" db="EMBL/GenBank/DDBJ databases">
        <title>Whole genome shotgun sequence of Phytohabitans houttuyneae NBRC 108639.</title>
        <authorList>
            <person name="Komaki H."/>
            <person name="Tamura T."/>
        </authorList>
    </citation>
    <scope>NUCLEOTIDE SEQUENCE [LARGE SCALE GENOMIC DNA]</scope>
    <source>
        <strain evidence="3 4">NBRC 108639</strain>
    </source>
</reference>
<dbReference type="EMBL" id="BLPF01000002">
    <property type="protein sequence ID" value="GFJ81423.1"/>
    <property type="molecule type" value="Genomic_DNA"/>
</dbReference>
<dbReference type="GO" id="GO:0008610">
    <property type="term" value="P:lipid biosynthetic process"/>
    <property type="evidence" value="ECO:0007669"/>
    <property type="project" value="TreeGrafter"/>
</dbReference>
<dbReference type="InterPro" id="IPR001031">
    <property type="entry name" value="Thioesterase"/>
</dbReference>
<dbReference type="InterPro" id="IPR029058">
    <property type="entry name" value="AB_hydrolase_fold"/>
</dbReference>
<evidence type="ECO:0000259" key="2">
    <source>
        <dbReference type="Pfam" id="PF00975"/>
    </source>
</evidence>
<dbReference type="Pfam" id="PF00975">
    <property type="entry name" value="Thioesterase"/>
    <property type="match status" value="1"/>
</dbReference>
<proteinExistence type="inferred from homology"/>
<dbReference type="PANTHER" id="PTHR11487">
    <property type="entry name" value="THIOESTERASE"/>
    <property type="match status" value="1"/>
</dbReference>
<sequence length="264" mass="29535">MTISLAGKVATPGQWFHPAEPDPEARIRLLLFPHAGSGAIIYRDWSDLLPDDISAQAVTLPGRQERREEVAYTAWNSLVEGLYEAVLNELDDRPFAFFGHCLGAQLSYQLAVQMERDGLPVPLVVGMSGWAPKGFFNPTEEHINMPQEELVVWIKRLGSFPAEIYDNPEMLAMVVPALRADLSVAAQRVDEGATVPCPLVSYGGRNDPLQEEDDAFESWLPRSPQHLGHREYSGGHFFIDRHADAVTQDFCGHLYRQLDALQRN</sequence>